<accession>A0A081C599</accession>
<dbReference type="eggNOG" id="COG3868">
    <property type="taxonomic scope" value="Bacteria"/>
</dbReference>
<feature type="chain" id="PRO_5001755530" evidence="1">
    <location>
        <begin position="22"/>
        <end position="401"/>
    </location>
</feature>
<dbReference type="Gene3D" id="2.60.40.1190">
    <property type="match status" value="1"/>
</dbReference>
<protein>
    <submittedName>
        <fullName evidence="3">TM1410 hypothetical-related protein</fullName>
    </submittedName>
</protein>
<evidence type="ECO:0000256" key="1">
    <source>
        <dbReference type="SAM" id="SignalP"/>
    </source>
</evidence>
<dbReference type="SUPFAM" id="SSF49344">
    <property type="entry name" value="CBD9-like"/>
    <property type="match status" value="1"/>
</dbReference>
<dbReference type="InterPro" id="IPR010502">
    <property type="entry name" value="Carb-bd_dom_fam9"/>
</dbReference>
<evidence type="ECO:0000313" key="3">
    <source>
        <dbReference type="EMBL" id="GAK59754.1"/>
    </source>
</evidence>
<dbReference type="STRING" id="1499967.U27_06739"/>
<dbReference type="GO" id="GO:0030246">
    <property type="term" value="F:carbohydrate binding"/>
    <property type="evidence" value="ECO:0007669"/>
    <property type="project" value="InterPro"/>
</dbReference>
<gene>
    <name evidence="3" type="ORF">U27_06739</name>
</gene>
<dbReference type="Proteomes" id="UP000030661">
    <property type="component" value="Unassembled WGS sequence"/>
</dbReference>
<dbReference type="GO" id="GO:0004553">
    <property type="term" value="F:hydrolase activity, hydrolyzing O-glycosyl compounds"/>
    <property type="evidence" value="ECO:0007669"/>
    <property type="project" value="InterPro"/>
</dbReference>
<dbReference type="EMBL" id="DF820470">
    <property type="protein sequence ID" value="GAK59754.1"/>
    <property type="molecule type" value="Genomic_DNA"/>
</dbReference>
<sequence>MLKKLSLCLLLLSFLPGIVLAQSSWKDRKSVWEPLLQDKTRIALMTGGDLNGDYIDDVAVIYRDGPQQGLTVLISDRDDYISRRFEGNRLDLVYNTELAQTQALWIRSGRLELLCPFNGRKLVSDITANEPAAITFKFLENSVKLTDIVYNATLEQDHAKAQVWFDAAIGQVYVEYLGEAEKVGGKRLYYFRYYYRFAAYPIKNAALDCQDDEWVLFSYPGYLKNSPVGNPITYGFEKWTSDFDISAKMYAGYDQEQLYFFIEVYDDLFSQAYSGDKMLRGDHIELWFASADGEKVQIGVSPGNFAEFAPEARLWYQGQRPVSEYPLPEIAIAAKLTDQGYLLEFAVPFALLPQGYKKIGSALFSITISDSDQEGKQEKLLSSSSLKWGESHSLGELIFQK</sequence>
<feature type="domain" description="Carbohydrate-binding" evidence="2">
    <location>
        <begin position="236"/>
        <end position="385"/>
    </location>
</feature>
<keyword evidence="4" id="KW-1185">Reference proteome</keyword>
<proteinExistence type="predicted"/>
<name>A0A081C599_VECG1</name>
<organism evidence="3">
    <name type="scientific">Vecturithrix granuli</name>
    <dbReference type="NCBI Taxonomy" id="1499967"/>
    <lineage>
        <taxon>Bacteria</taxon>
        <taxon>Candidatus Moduliflexota</taxon>
        <taxon>Candidatus Vecturitrichia</taxon>
        <taxon>Candidatus Vecturitrichales</taxon>
        <taxon>Candidatus Vecturitrichaceae</taxon>
        <taxon>Candidatus Vecturithrix</taxon>
    </lineage>
</organism>
<reference evidence="3" key="1">
    <citation type="journal article" date="2015" name="PeerJ">
        <title>First genomic representation of candidate bacterial phylum KSB3 points to enhanced environmental sensing as a trigger of wastewater bulking.</title>
        <authorList>
            <person name="Sekiguchi Y."/>
            <person name="Ohashi A."/>
            <person name="Parks D.H."/>
            <person name="Yamauchi T."/>
            <person name="Tyson G.W."/>
            <person name="Hugenholtz P."/>
        </authorList>
    </citation>
    <scope>NUCLEOTIDE SEQUENCE [LARGE SCALE GENOMIC DNA]</scope>
</reference>
<evidence type="ECO:0000313" key="4">
    <source>
        <dbReference type="Proteomes" id="UP000030661"/>
    </source>
</evidence>
<evidence type="ECO:0000259" key="2">
    <source>
        <dbReference type="Pfam" id="PF06452"/>
    </source>
</evidence>
<keyword evidence="1" id="KW-0732">Signal</keyword>
<dbReference type="AlphaFoldDB" id="A0A081C599"/>
<dbReference type="HOGENOM" id="CLU_686363_0_0_0"/>
<feature type="signal peptide" evidence="1">
    <location>
        <begin position="1"/>
        <end position="21"/>
    </location>
</feature>
<dbReference type="GO" id="GO:0016052">
    <property type="term" value="P:carbohydrate catabolic process"/>
    <property type="evidence" value="ECO:0007669"/>
    <property type="project" value="InterPro"/>
</dbReference>
<dbReference type="Pfam" id="PF06452">
    <property type="entry name" value="CBM9_1"/>
    <property type="match status" value="1"/>
</dbReference>